<dbReference type="GO" id="GO:0004803">
    <property type="term" value="F:transposase activity"/>
    <property type="evidence" value="ECO:0007669"/>
    <property type="project" value="InterPro"/>
</dbReference>
<evidence type="ECO:0000313" key="3">
    <source>
        <dbReference type="Proteomes" id="UP000187261"/>
    </source>
</evidence>
<proteinExistence type="predicted"/>
<dbReference type="RefSeq" id="WP_076782102.1">
    <property type="nucleotide sequence ID" value="NZ_FTPU01000005.1"/>
</dbReference>
<evidence type="ECO:0000259" key="1">
    <source>
        <dbReference type="SMART" id="SM01321"/>
    </source>
</evidence>
<protein>
    <submittedName>
        <fullName evidence="2">Transposase IS200 like</fullName>
    </submittedName>
</protein>
<dbReference type="Proteomes" id="UP000187261">
    <property type="component" value="Unassembled WGS sequence"/>
</dbReference>
<dbReference type="SMART" id="SM01321">
    <property type="entry name" value="Y1_Tnp"/>
    <property type="match status" value="1"/>
</dbReference>
<feature type="domain" description="Transposase IS200-like" evidence="1">
    <location>
        <begin position="5"/>
        <end position="120"/>
    </location>
</feature>
<keyword evidence="3" id="KW-1185">Reference proteome</keyword>
<dbReference type="PANTHER" id="PTHR33360">
    <property type="entry name" value="TRANSPOSASE FOR INSERTION SEQUENCE ELEMENT IS200"/>
    <property type="match status" value="1"/>
</dbReference>
<gene>
    <name evidence="2" type="ORF">SAMN05660493_00715</name>
</gene>
<dbReference type="AlphaFoldDB" id="A0A1U7PVP0"/>
<organism evidence="2 3">
    <name type="scientific">Epilithonimonas bovis DSM 19482</name>
    <dbReference type="NCBI Taxonomy" id="1121284"/>
    <lineage>
        <taxon>Bacteria</taxon>
        <taxon>Pseudomonadati</taxon>
        <taxon>Bacteroidota</taxon>
        <taxon>Flavobacteriia</taxon>
        <taxon>Flavobacteriales</taxon>
        <taxon>Weeksellaceae</taxon>
        <taxon>Chryseobacterium group</taxon>
        <taxon>Epilithonimonas</taxon>
    </lineage>
</organism>
<dbReference type="PANTHER" id="PTHR33360:SF2">
    <property type="entry name" value="TRANSPOSASE FOR INSERTION SEQUENCE ELEMENT IS200"/>
    <property type="match status" value="1"/>
</dbReference>
<reference evidence="3" key="1">
    <citation type="submission" date="2016-10" db="EMBL/GenBank/DDBJ databases">
        <authorList>
            <person name="Varghese N."/>
            <person name="Submissions S."/>
        </authorList>
    </citation>
    <scope>NUCLEOTIDE SEQUENCE [LARGE SCALE GENOMIC DNA]</scope>
    <source>
        <strain evidence="3">DSM 19482</strain>
    </source>
</reference>
<dbReference type="InterPro" id="IPR036515">
    <property type="entry name" value="Transposase_17_sf"/>
</dbReference>
<dbReference type="InterPro" id="IPR002686">
    <property type="entry name" value="Transposase_17"/>
</dbReference>
<name>A0A1U7PVP0_9FLAO</name>
<dbReference type="GO" id="GO:0006313">
    <property type="term" value="P:DNA transposition"/>
    <property type="evidence" value="ECO:0007669"/>
    <property type="project" value="InterPro"/>
</dbReference>
<dbReference type="EMBL" id="FTPU01000005">
    <property type="protein sequence ID" value="SIT96043.1"/>
    <property type="molecule type" value="Genomic_DNA"/>
</dbReference>
<evidence type="ECO:0000313" key="2">
    <source>
        <dbReference type="EMBL" id="SIT96043.1"/>
    </source>
</evidence>
<dbReference type="SUPFAM" id="SSF143422">
    <property type="entry name" value="Transposase IS200-like"/>
    <property type="match status" value="1"/>
</dbReference>
<sequence length="157" mass="18708">MPNTYTQIYIQVVFATKGRDIKIKSEVRDEIEKYICGIFSNKKQKVLAIYANPDHLHIFFSYKNLQITIPELIKTVKIESTNFINDKKLCLGKFSWQKGYGAFSYAKSQKDKVVNYVLNQEKHHSKKSFREEYLEMLNAFEIEFKNEYLFEFYDDVK</sequence>
<dbReference type="GO" id="GO:0003677">
    <property type="term" value="F:DNA binding"/>
    <property type="evidence" value="ECO:0007669"/>
    <property type="project" value="InterPro"/>
</dbReference>
<dbReference type="Pfam" id="PF01797">
    <property type="entry name" value="Y1_Tnp"/>
    <property type="match status" value="1"/>
</dbReference>
<dbReference type="Gene3D" id="3.30.70.1290">
    <property type="entry name" value="Transposase IS200-like"/>
    <property type="match status" value="1"/>
</dbReference>
<accession>A0A1U7PVP0</accession>
<dbReference type="OrthoDB" id="9797997at2"/>